<protein>
    <recommendedName>
        <fullName evidence="4">PUM-HD domain-containing protein</fullName>
    </recommendedName>
</protein>
<feature type="region of interest" description="Disordered" evidence="3">
    <location>
        <begin position="341"/>
        <end position="364"/>
    </location>
</feature>
<reference evidence="5 6" key="1">
    <citation type="submission" date="2019-07" db="EMBL/GenBank/DDBJ databases">
        <title>Genome assembly of two rare yeast pathogens: Diutina rugosa and Trichomonascus ciferrii.</title>
        <authorList>
            <person name="Mixao V."/>
            <person name="Saus E."/>
            <person name="Hansen A."/>
            <person name="Lass-Flor C."/>
            <person name="Gabaldon T."/>
        </authorList>
    </citation>
    <scope>NUCLEOTIDE SEQUENCE [LARGE SCALE GENOMIC DNA]</scope>
    <source>
        <strain evidence="5 6">CBS 613</strain>
    </source>
</reference>
<comment type="caution">
    <text evidence="5">The sequence shown here is derived from an EMBL/GenBank/DDBJ whole genome shotgun (WGS) entry which is preliminary data.</text>
</comment>
<dbReference type="GO" id="GO:0003729">
    <property type="term" value="F:mRNA binding"/>
    <property type="evidence" value="ECO:0007669"/>
    <property type="project" value="UniProtKB-ARBA"/>
</dbReference>
<feature type="compositionally biased region" description="Low complexity" evidence="3">
    <location>
        <begin position="17"/>
        <end position="34"/>
    </location>
</feature>
<evidence type="ECO:0000256" key="3">
    <source>
        <dbReference type="SAM" id="MobiDB-lite"/>
    </source>
</evidence>
<dbReference type="InterPro" id="IPR001313">
    <property type="entry name" value="Pumilio_RNA-bd_rpt"/>
</dbReference>
<dbReference type="Proteomes" id="UP000449547">
    <property type="component" value="Unassembled WGS sequence"/>
</dbReference>
<accession>A0A642UFY5</accession>
<dbReference type="RefSeq" id="XP_034010438.1">
    <property type="nucleotide sequence ID" value="XM_034157974.1"/>
</dbReference>
<dbReference type="AlphaFoldDB" id="A0A642UFY5"/>
<feature type="region of interest" description="Disordered" evidence="3">
    <location>
        <begin position="154"/>
        <end position="215"/>
    </location>
</feature>
<dbReference type="PROSITE" id="PS50303">
    <property type="entry name" value="PUM_HD"/>
    <property type="match status" value="1"/>
</dbReference>
<proteinExistence type="predicted"/>
<feature type="repeat" description="Pumilio" evidence="2">
    <location>
        <begin position="553"/>
        <end position="591"/>
    </location>
</feature>
<name>A0A642UFY5_DIURU</name>
<dbReference type="SUPFAM" id="SSF54928">
    <property type="entry name" value="RNA-binding domain, RBD"/>
    <property type="match status" value="1"/>
</dbReference>
<dbReference type="EMBL" id="SWFT01000149">
    <property type="protein sequence ID" value="KAA8898181.1"/>
    <property type="molecule type" value="Genomic_DNA"/>
</dbReference>
<dbReference type="InterPro" id="IPR033133">
    <property type="entry name" value="PUM-HD"/>
</dbReference>
<feature type="repeat" description="Pumilio" evidence="2">
    <location>
        <begin position="515"/>
        <end position="551"/>
    </location>
</feature>
<dbReference type="InterPro" id="IPR011989">
    <property type="entry name" value="ARM-like"/>
</dbReference>
<feature type="compositionally biased region" description="Polar residues" evidence="3">
    <location>
        <begin position="862"/>
        <end position="902"/>
    </location>
</feature>
<dbReference type="InterPro" id="IPR016024">
    <property type="entry name" value="ARM-type_fold"/>
</dbReference>
<feature type="region of interest" description="Disordered" evidence="3">
    <location>
        <begin position="443"/>
        <end position="465"/>
    </location>
</feature>
<evidence type="ECO:0000313" key="5">
    <source>
        <dbReference type="EMBL" id="KAA8898181.1"/>
    </source>
</evidence>
<dbReference type="GO" id="GO:0000288">
    <property type="term" value="P:nuclear-transcribed mRNA catabolic process, deadenylation-dependent decay"/>
    <property type="evidence" value="ECO:0007669"/>
    <property type="project" value="TreeGrafter"/>
</dbReference>
<dbReference type="VEuPathDB" id="FungiDB:DIURU_005036"/>
<evidence type="ECO:0000259" key="4">
    <source>
        <dbReference type="PROSITE" id="PS50303"/>
    </source>
</evidence>
<feature type="region of interest" description="Disordered" evidence="3">
    <location>
        <begin position="1"/>
        <end position="40"/>
    </location>
</feature>
<feature type="compositionally biased region" description="Low complexity" evidence="3">
    <location>
        <begin position="449"/>
        <end position="463"/>
    </location>
</feature>
<dbReference type="PROSITE" id="PS50302">
    <property type="entry name" value="PUM"/>
    <property type="match status" value="2"/>
</dbReference>
<evidence type="ECO:0000256" key="1">
    <source>
        <dbReference type="ARBA" id="ARBA00022737"/>
    </source>
</evidence>
<feature type="region of interest" description="Disordered" evidence="3">
    <location>
        <begin position="843"/>
        <end position="902"/>
    </location>
</feature>
<feature type="compositionally biased region" description="Low complexity" evidence="3">
    <location>
        <begin position="341"/>
        <end position="353"/>
    </location>
</feature>
<organism evidence="5 6">
    <name type="scientific">Diutina rugosa</name>
    <name type="common">Yeast</name>
    <name type="synonym">Candida rugosa</name>
    <dbReference type="NCBI Taxonomy" id="5481"/>
    <lineage>
        <taxon>Eukaryota</taxon>
        <taxon>Fungi</taxon>
        <taxon>Dikarya</taxon>
        <taxon>Ascomycota</taxon>
        <taxon>Saccharomycotina</taxon>
        <taxon>Pichiomycetes</taxon>
        <taxon>Debaryomycetaceae</taxon>
        <taxon>Diutina</taxon>
    </lineage>
</organism>
<dbReference type="PANTHER" id="PTHR47093:SF1">
    <property type="entry name" value="PROTEIN JSN1-RELATED"/>
    <property type="match status" value="1"/>
</dbReference>
<dbReference type="Gene3D" id="1.25.10.10">
    <property type="entry name" value="Leucine-rich Repeat Variant"/>
    <property type="match status" value="1"/>
</dbReference>
<keyword evidence="6" id="KW-1185">Reference proteome</keyword>
<evidence type="ECO:0000256" key="2">
    <source>
        <dbReference type="PROSITE-ProRule" id="PRU00317"/>
    </source>
</evidence>
<dbReference type="PANTHER" id="PTHR47093">
    <property type="entry name" value="PROTEIN JSN1-RELATED"/>
    <property type="match status" value="1"/>
</dbReference>
<feature type="compositionally biased region" description="Low complexity" evidence="3">
    <location>
        <begin position="194"/>
        <end position="215"/>
    </location>
</feature>
<feature type="domain" description="PUM-HD" evidence="4">
    <location>
        <begin position="394"/>
        <end position="818"/>
    </location>
</feature>
<gene>
    <name evidence="5" type="ORF">DIURU_005036</name>
</gene>
<dbReference type="InterPro" id="IPR052645">
    <property type="entry name" value="Pumilio_domain_protein"/>
</dbReference>
<dbReference type="SUPFAM" id="SSF48371">
    <property type="entry name" value="ARM repeat"/>
    <property type="match status" value="1"/>
</dbReference>
<feature type="compositionally biased region" description="Polar residues" evidence="3">
    <location>
        <begin position="154"/>
        <end position="173"/>
    </location>
</feature>
<dbReference type="SMART" id="SM00025">
    <property type="entry name" value="Pumilio"/>
    <property type="match status" value="5"/>
</dbReference>
<dbReference type="GeneID" id="54783687"/>
<evidence type="ECO:0000313" key="6">
    <source>
        <dbReference type="Proteomes" id="UP000449547"/>
    </source>
</evidence>
<keyword evidence="1" id="KW-0677">Repeat</keyword>
<dbReference type="InterPro" id="IPR035979">
    <property type="entry name" value="RBD_domain_sf"/>
</dbReference>
<dbReference type="Pfam" id="PF00806">
    <property type="entry name" value="PUF"/>
    <property type="match status" value="2"/>
</dbReference>
<dbReference type="OMA" id="CTHKLAN"/>
<sequence length="980" mass="107929">MIPTSTDALGLPTMESLSLPQPALDQAPQQTAPQGRRMRSGSLFSTNSIWNDDALATSPQSSMYDQQLSNESNSASQSQFLNIPTNEATPQGRNRSYTTTGAPNSLGGLPNQQYSMFDSFGLNRVSPFTQTPHTVANTDVNSLLDSLMLNIQPQDTTYSPTPRIRSQTFSGSAPSLPDSLIGQAPPPPPVFNVYQQGAQQQPAQPQQPQPQQQSYYAHQPVLQDDFDITSVALTTNFDNPNLGPTKNILLDNLPQFIDSSKLYQVLVSSLGNQRSFGGIQAVRICPVNNSKLALVECSNVDTAMSLKASFNHIEFVPGVVLYVAFAKVGSQSIAAQAPAAATTSSESTTPPKQNGQNNHKSSEKPAPIEVSAIQPHLLSIIDTLAAHNQLDRNKVRSLIKNAINYDNNKYQNNFGPLPDPIPLRQFDSPKLRELRKILENNEAAVSGTSCPSSPNQSGSPSPSDRVMSQFELEELCLAMLDELPELCYDYLGNTIIQKLFVLVESPVIKLMMVKEIAPYLTQLAIHKNGTWAIQKIINLAIGHTQQMSIIAESLKPYAVKLFNDQFGNYVLQGCVKFGSPYNDFIFETLLDNFLEISFGRFGARCIRTILENAEGGHIPYEQVMLVASLIVEFANDLVVNSNGSLLITWFLDTFNSEPIAEGRARSSSLGTRQRSSSMASESIKDDRYALLTHKFLPNLARLCTHKLANLTILKIINNRSDLVSKQTIMDAIFGLFEECERQMAVAQGMDEYSYPQPSRLLEQILQENPEHNAAGPLFVYKILSNPLALTLPDSHNSVDSKSNSRYFEFIVSQVKRILLESNITNLQPYKKLMDEVGLPTNRISRTASLGGGQGRRNKRSVTRTQGSPSGKQYHNSYYQHQVPNQNHGHGQGPSQAQTNPNYQIPQVYGGPAMPMHMLRPGQQPAPMAYPSMAPHDSDSTQQLQQDMAVMKQLEQLSLSSAAMGYNSSPGTPSTNRNQFL</sequence>
<dbReference type="OrthoDB" id="2017782at2759"/>
<feature type="compositionally biased region" description="Polar residues" evidence="3">
    <location>
        <begin position="84"/>
        <end position="103"/>
    </location>
</feature>
<feature type="region of interest" description="Disordered" evidence="3">
    <location>
        <begin position="84"/>
        <end position="110"/>
    </location>
</feature>